<evidence type="ECO:0000259" key="8">
    <source>
        <dbReference type="Pfam" id="PF02687"/>
    </source>
</evidence>
<keyword evidence="10" id="KW-1185">Reference proteome</keyword>
<feature type="transmembrane region" description="Helical" evidence="7">
    <location>
        <begin position="840"/>
        <end position="859"/>
    </location>
</feature>
<dbReference type="AlphaFoldDB" id="A0A561WLF4"/>
<evidence type="ECO:0000256" key="1">
    <source>
        <dbReference type="ARBA" id="ARBA00004651"/>
    </source>
</evidence>
<proteinExistence type="inferred from homology"/>
<feature type="transmembrane region" description="Helical" evidence="7">
    <location>
        <begin position="415"/>
        <end position="433"/>
    </location>
</feature>
<comment type="caution">
    <text evidence="9">The sequence shown here is derived from an EMBL/GenBank/DDBJ whole genome shotgun (WGS) entry which is preliminary data.</text>
</comment>
<feature type="transmembrane region" description="Helical" evidence="7">
    <location>
        <begin position="743"/>
        <end position="770"/>
    </location>
</feature>
<keyword evidence="4 7" id="KW-1133">Transmembrane helix</keyword>
<evidence type="ECO:0000313" key="10">
    <source>
        <dbReference type="Proteomes" id="UP000320239"/>
    </source>
</evidence>
<evidence type="ECO:0000256" key="5">
    <source>
        <dbReference type="ARBA" id="ARBA00023136"/>
    </source>
</evidence>
<feature type="transmembrane region" description="Helical" evidence="7">
    <location>
        <begin position="791"/>
        <end position="820"/>
    </location>
</feature>
<evidence type="ECO:0000256" key="3">
    <source>
        <dbReference type="ARBA" id="ARBA00022692"/>
    </source>
</evidence>
<dbReference type="PANTHER" id="PTHR30572">
    <property type="entry name" value="MEMBRANE COMPONENT OF TRANSPORTER-RELATED"/>
    <property type="match status" value="1"/>
</dbReference>
<feature type="transmembrane region" description="Helical" evidence="7">
    <location>
        <begin position="344"/>
        <end position="362"/>
    </location>
</feature>
<organism evidence="9 10">
    <name type="scientific">Actinoplanes teichomyceticus</name>
    <dbReference type="NCBI Taxonomy" id="1867"/>
    <lineage>
        <taxon>Bacteria</taxon>
        <taxon>Bacillati</taxon>
        <taxon>Actinomycetota</taxon>
        <taxon>Actinomycetes</taxon>
        <taxon>Micromonosporales</taxon>
        <taxon>Micromonosporaceae</taxon>
        <taxon>Actinoplanes</taxon>
    </lineage>
</organism>
<dbReference type="Pfam" id="PF02687">
    <property type="entry name" value="FtsX"/>
    <property type="match status" value="1"/>
</dbReference>
<dbReference type="InterPro" id="IPR003838">
    <property type="entry name" value="ABC3_permease_C"/>
</dbReference>
<comment type="similarity">
    <text evidence="6">Belongs to the ABC-4 integral membrane protein family.</text>
</comment>
<protein>
    <submittedName>
        <fullName evidence="9">Putative ABC transport system permease protein</fullName>
    </submittedName>
</protein>
<keyword evidence="5 7" id="KW-0472">Membrane</keyword>
<feature type="domain" description="ABC3 transporter permease C-terminal" evidence="8">
    <location>
        <begin position="749"/>
        <end position="858"/>
    </location>
</feature>
<keyword evidence="3 7" id="KW-0812">Transmembrane</keyword>
<dbReference type="EMBL" id="VIWY01000002">
    <property type="protein sequence ID" value="TWG24670.1"/>
    <property type="molecule type" value="Genomic_DNA"/>
</dbReference>
<dbReference type="GO" id="GO:0005886">
    <property type="term" value="C:plasma membrane"/>
    <property type="evidence" value="ECO:0007669"/>
    <property type="project" value="UniProtKB-SubCell"/>
</dbReference>
<feature type="transmembrane region" description="Helical" evidence="7">
    <location>
        <begin position="445"/>
        <end position="466"/>
    </location>
</feature>
<dbReference type="Proteomes" id="UP000320239">
    <property type="component" value="Unassembled WGS sequence"/>
</dbReference>
<name>A0A561WLF4_ACTTI</name>
<keyword evidence="2" id="KW-1003">Cell membrane</keyword>
<reference evidence="9 10" key="1">
    <citation type="submission" date="2019-06" db="EMBL/GenBank/DDBJ databases">
        <title>Sequencing the genomes of 1000 actinobacteria strains.</title>
        <authorList>
            <person name="Klenk H.-P."/>
        </authorList>
    </citation>
    <scope>NUCLEOTIDE SEQUENCE [LARGE SCALE GENOMIC DNA]</scope>
    <source>
        <strain evidence="9 10">DSM 43866</strain>
    </source>
</reference>
<comment type="subcellular location">
    <subcellularLocation>
        <location evidence="1">Cell membrane</location>
        <topology evidence="1">Multi-pass membrane protein</topology>
    </subcellularLocation>
</comment>
<gene>
    <name evidence="9" type="ORF">FHX34_1021230</name>
</gene>
<dbReference type="RefSeq" id="WP_122977746.1">
    <property type="nucleotide sequence ID" value="NZ_BOMX01000111.1"/>
</dbReference>
<dbReference type="GO" id="GO:0022857">
    <property type="term" value="F:transmembrane transporter activity"/>
    <property type="evidence" value="ECO:0007669"/>
    <property type="project" value="TreeGrafter"/>
</dbReference>
<feature type="transmembrane region" description="Helical" evidence="7">
    <location>
        <begin position="502"/>
        <end position="522"/>
    </location>
</feature>
<dbReference type="InterPro" id="IPR050250">
    <property type="entry name" value="Macrolide_Exporter_MacB"/>
</dbReference>
<feature type="transmembrane region" description="Helical" evidence="7">
    <location>
        <begin position="374"/>
        <end position="394"/>
    </location>
</feature>
<dbReference type="PANTHER" id="PTHR30572:SF4">
    <property type="entry name" value="ABC TRANSPORTER PERMEASE YTRF"/>
    <property type="match status" value="1"/>
</dbReference>
<evidence type="ECO:0000256" key="7">
    <source>
        <dbReference type="SAM" id="Phobius"/>
    </source>
</evidence>
<accession>A0A561WLF4</accession>
<evidence type="ECO:0000256" key="6">
    <source>
        <dbReference type="ARBA" id="ARBA00038076"/>
    </source>
</evidence>
<evidence type="ECO:0000256" key="4">
    <source>
        <dbReference type="ARBA" id="ARBA00022989"/>
    </source>
</evidence>
<sequence length="880" mass="90410">MTPLRRVRAFAGQLALLAVLGALTAFLVSGPARLANGRTDAGLRGDIGKLEASSRDLTFQTASRIGEVSGGYGDRELESYRRGLPAPLGELIGGAWYIAETPQSSIVPAGVTPGVCPDVVTVRWQTGADRAVTIVAGRAARSGDLPEVIAERDAAAALGVRVGDRVHLTARYGQTDARVAGLFTRADPGDPIWADQALTVGACPDPREGIRDQAVLLTDRAGAVRAGTGLAGLSDRWRYRLAEDRITADRVAALTRAVALARREPPERTSLQSSLDNTLAGFDAQVRAVRALLAVVQAGILATAAGLILLAARLMTDRRRTEFALLRARGGAVRTVAGRTLRETLIAVPAAVAAGWLAGVLVPGRPDEVEPLLVAAVALLAVLAAPVCAALAARRPAFSGHRLDASALRPSARRLTAEAFLVVLAAGAIYLLRRRGLDAGAGVDPYLIGAPVLLALAASVVALRVVPFPLRRAGKLAARARGATAFLGLSAAARAPLHPGPLAVLVVAIATGLFTGAVTSTVDAARDRAAQLAVPADAMVAGYRFTPDIAQRVAALPHVDRAVAALFYPGASVRGDSSATLTQTQAVVLDAGVAGLDLPAALTGARPGGDPVPAVVSPRLARQIGAGGTVEVLGRPYRFTVAEVRDTMPGLGAGARDFLVLPQQAMPVPDFAPILPNRILVDGSGFDIDQVRATADAGQRAQLQALTGTPVEQSQLAAPATVTTRAAYRAGLEQRGVDGVLSFTFTAGMIASAALALTAVVLAVLTGAPSRGRTLSRLRTMGLSPAQGRRLLVFELVPLITVAVLAGGVAGFVLPALIGAALGLSGFTAGVTVGTSLDPWFAGGVLAVAVVAVVAALVVENVANRRLRLGTVLRLGEEQS</sequence>
<evidence type="ECO:0000313" key="9">
    <source>
        <dbReference type="EMBL" id="TWG24670.1"/>
    </source>
</evidence>
<feature type="transmembrane region" description="Helical" evidence="7">
    <location>
        <begin position="291"/>
        <end position="312"/>
    </location>
</feature>
<evidence type="ECO:0000256" key="2">
    <source>
        <dbReference type="ARBA" id="ARBA00022475"/>
    </source>
</evidence>